<dbReference type="Proteomes" id="UP000194161">
    <property type="component" value="Chromosome"/>
</dbReference>
<evidence type="ECO:0000256" key="1">
    <source>
        <dbReference type="ARBA" id="ARBA00000085"/>
    </source>
</evidence>
<evidence type="ECO:0000256" key="6">
    <source>
        <dbReference type="ARBA" id="ARBA00022777"/>
    </source>
</evidence>
<dbReference type="InterPro" id="IPR003594">
    <property type="entry name" value="HATPase_dom"/>
</dbReference>
<evidence type="ECO:0000256" key="5">
    <source>
        <dbReference type="ARBA" id="ARBA00022729"/>
    </source>
</evidence>
<dbReference type="Pfam" id="PF00072">
    <property type="entry name" value="Response_reg"/>
    <property type="match status" value="1"/>
</dbReference>
<comment type="function">
    <text evidence="9">Member of the two-component regulatory system BvgS/BvgA. Phosphorylates BvgA via a four-step phosphorelay in response to environmental signals.</text>
</comment>
<reference evidence="15 16" key="1">
    <citation type="submission" date="2017-05" db="EMBL/GenBank/DDBJ databases">
        <title>Complete and WGS of Bordetella genogroups.</title>
        <authorList>
            <person name="Spilker T."/>
            <person name="LiPuma J."/>
        </authorList>
    </citation>
    <scope>NUCLEOTIDE SEQUENCE [LARGE SCALE GENOMIC DNA]</scope>
    <source>
        <strain evidence="15 16">AU7206</strain>
    </source>
</reference>
<dbReference type="Gene3D" id="3.30.565.10">
    <property type="entry name" value="Histidine kinase-like ATPase, C-terminal domain"/>
    <property type="match status" value="1"/>
</dbReference>
<keyword evidence="4" id="KW-0808">Transferase</keyword>
<dbReference type="SMART" id="SM00387">
    <property type="entry name" value="HATPase_c"/>
    <property type="match status" value="1"/>
</dbReference>
<keyword evidence="3 11" id="KW-0597">Phosphoprotein</keyword>
<dbReference type="GO" id="GO:0005886">
    <property type="term" value="C:plasma membrane"/>
    <property type="evidence" value="ECO:0007669"/>
    <property type="project" value="TreeGrafter"/>
</dbReference>
<evidence type="ECO:0000256" key="3">
    <source>
        <dbReference type="ARBA" id="ARBA00022553"/>
    </source>
</evidence>
<feature type="modified residue" description="4-aspartylphosphate" evidence="11">
    <location>
        <position position="371"/>
    </location>
</feature>
<dbReference type="SUPFAM" id="SSF55874">
    <property type="entry name" value="ATPase domain of HSP90 chaperone/DNA topoisomerase II/histidine kinase"/>
    <property type="match status" value="1"/>
</dbReference>
<dbReference type="CDD" id="cd16922">
    <property type="entry name" value="HATPase_EvgS-ArcB-TorS-like"/>
    <property type="match status" value="1"/>
</dbReference>
<dbReference type="STRING" id="463040.CAL15_22140"/>
<dbReference type="CDD" id="cd17546">
    <property type="entry name" value="REC_hyHK_CKI1_RcsC-like"/>
    <property type="match status" value="1"/>
</dbReference>
<dbReference type="SUPFAM" id="SSF52172">
    <property type="entry name" value="CheY-like"/>
    <property type="match status" value="1"/>
</dbReference>
<dbReference type="GO" id="GO:0000155">
    <property type="term" value="F:phosphorelay sensor kinase activity"/>
    <property type="evidence" value="ECO:0007669"/>
    <property type="project" value="InterPro"/>
</dbReference>
<dbReference type="SUPFAM" id="SSF47384">
    <property type="entry name" value="Homodimeric domain of signal transducing histidine kinase"/>
    <property type="match status" value="1"/>
</dbReference>
<keyword evidence="7" id="KW-0902">Two-component regulatory system</keyword>
<proteinExistence type="predicted"/>
<sequence length="447" mass="47915">MVAALSLLTTFGMGWKLGRRAAAQAETLAAAPRNPDPLALAAHELRTPLGGLIAVLDALQHEAATPRQRRLVELGQMAGAHLHRLLGDVLSSTAPPHAGASTEAFDLHTLCRDTQGFWNESARGKGLRLELTLDPDVPVRVWGDPLRLRQVLFNLLANAIKFTATGGVSLRVRRQRADTAIMRFTVEDTGIGIPAGEQAQLFQPFRQGLAASQGGYGGSGLGLAISRGLVQAMGGRIALHSQPGVGTSVTVDLVLRPIEGAWDARTSPGPDGGRRHEARRHDDAPLGRSSALLNRDDREASMDGPHAKPSSDRAHELRLGRLVLLAEDNPITRELMGLQLTQLGYAWDSASDGLEALRMLRARQYGLLLTDMRMSGMDGPALARHIRRAGLHDVHGRPLPIVALSAEPPARAASATRRAGIDAWLTKPVPQAALAACLRRWLPPVQA</sequence>
<feature type="compositionally biased region" description="Basic and acidic residues" evidence="12">
    <location>
        <begin position="272"/>
        <end position="285"/>
    </location>
</feature>
<evidence type="ECO:0000256" key="11">
    <source>
        <dbReference type="PROSITE-ProRule" id="PRU00169"/>
    </source>
</evidence>
<dbReference type="EMBL" id="CP021111">
    <property type="protein sequence ID" value="ARP96825.1"/>
    <property type="molecule type" value="Genomic_DNA"/>
</dbReference>
<keyword evidence="5" id="KW-0732">Signal</keyword>
<dbReference type="Pfam" id="PF00512">
    <property type="entry name" value="HisKA"/>
    <property type="match status" value="1"/>
</dbReference>
<evidence type="ECO:0000256" key="12">
    <source>
        <dbReference type="SAM" id="MobiDB-lite"/>
    </source>
</evidence>
<dbReference type="InterPro" id="IPR004358">
    <property type="entry name" value="Sig_transdc_His_kin-like_C"/>
</dbReference>
<keyword evidence="16" id="KW-1185">Reference proteome</keyword>
<evidence type="ECO:0000256" key="10">
    <source>
        <dbReference type="ARBA" id="ARBA00070152"/>
    </source>
</evidence>
<dbReference type="CDD" id="cd00082">
    <property type="entry name" value="HisKA"/>
    <property type="match status" value="1"/>
</dbReference>
<dbReference type="GO" id="GO:0009927">
    <property type="term" value="F:histidine phosphotransfer kinase activity"/>
    <property type="evidence" value="ECO:0007669"/>
    <property type="project" value="TreeGrafter"/>
</dbReference>
<name>A0A1W6ZHU8_9BORD</name>
<keyword evidence="6" id="KW-0418">Kinase</keyword>
<organism evidence="15 16">
    <name type="scientific">Bordetella genomosp. 13</name>
    <dbReference type="NCBI Taxonomy" id="463040"/>
    <lineage>
        <taxon>Bacteria</taxon>
        <taxon>Pseudomonadati</taxon>
        <taxon>Pseudomonadota</taxon>
        <taxon>Betaproteobacteria</taxon>
        <taxon>Burkholderiales</taxon>
        <taxon>Alcaligenaceae</taxon>
        <taxon>Bordetella</taxon>
    </lineage>
</organism>
<dbReference type="SMART" id="SM00448">
    <property type="entry name" value="REC"/>
    <property type="match status" value="1"/>
</dbReference>
<keyword evidence="8" id="KW-0843">Virulence</keyword>
<feature type="compositionally biased region" description="Basic and acidic residues" evidence="12">
    <location>
        <begin position="294"/>
        <end position="313"/>
    </location>
</feature>
<evidence type="ECO:0000259" key="13">
    <source>
        <dbReference type="PROSITE" id="PS50109"/>
    </source>
</evidence>
<evidence type="ECO:0000256" key="2">
    <source>
        <dbReference type="ARBA" id="ARBA00012438"/>
    </source>
</evidence>
<dbReference type="InterPro" id="IPR001789">
    <property type="entry name" value="Sig_transdc_resp-reg_receiver"/>
</dbReference>
<dbReference type="FunFam" id="3.30.565.10:FF:000010">
    <property type="entry name" value="Sensor histidine kinase RcsC"/>
    <property type="match status" value="1"/>
</dbReference>
<evidence type="ECO:0000256" key="4">
    <source>
        <dbReference type="ARBA" id="ARBA00022679"/>
    </source>
</evidence>
<evidence type="ECO:0000256" key="8">
    <source>
        <dbReference type="ARBA" id="ARBA00023026"/>
    </source>
</evidence>
<protein>
    <recommendedName>
        <fullName evidence="10">Virulence sensor protein BvgS</fullName>
        <ecNumber evidence="2">2.7.13.3</ecNumber>
    </recommendedName>
</protein>
<evidence type="ECO:0000313" key="16">
    <source>
        <dbReference type="Proteomes" id="UP000194161"/>
    </source>
</evidence>
<dbReference type="InterPro" id="IPR003661">
    <property type="entry name" value="HisK_dim/P_dom"/>
</dbReference>
<feature type="region of interest" description="Disordered" evidence="12">
    <location>
        <begin position="262"/>
        <end position="313"/>
    </location>
</feature>
<dbReference type="InterPro" id="IPR005467">
    <property type="entry name" value="His_kinase_dom"/>
</dbReference>
<dbReference type="PRINTS" id="PR00344">
    <property type="entry name" value="BCTRLSENSOR"/>
</dbReference>
<dbReference type="EC" id="2.7.13.3" evidence="2"/>
<evidence type="ECO:0000313" key="15">
    <source>
        <dbReference type="EMBL" id="ARP96825.1"/>
    </source>
</evidence>
<dbReference type="PANTHER" id="PTHR43047">
    <property type="entry name" value="TWO-COMPONENT HISTIDINE PROTEIN KINASE"/>
    <property type="match status" value="1"/>
</dbReference>
<evidence type="ECO:0000259" key="14">
    <source>
        <dbReference type="PROSITE" id="PS50110"/>
    </source>
</evidence>
<dbReference type="Gene3D" id="3.40.50.2300">
    <property type="match status" value="1"/>
</dbReference>
<accession>A0A1W6ZHU8</accession>
<dbReference type="PROSITE" id="PS50109">
    <property type="entry name" value="HIS_KIN"/>
    <property type="match status" value="1"/>
</dbReference>
<dbReference type="PANTHER" id="PTHR43047:SF72">
    <property type="entry name" value="OSMOSENSING HISTIDINE PROTEIN KINASE SLN1"/>
    <property type="match status" value="1"/>
</dbReference>
<dbReference type="Pfam" id="PF02518">
    <property type="entry name" value="HATPase_c"/>
    <property type="match status" value="1"/>
</dbReference>
<gene>
    <name evidence="15" type="ORF">CAL15_22140</name>
</gene>
<dbReference type="Gene3D" id="1.10.287.130">
    <property type="match status" value="1"/>
</dbReference>
<dbReference type="PROSITE" id="PS50110">
    <property type="entry name" value="RESPONSE_REGULATORY"/>
    <property type="match status" value="1"/>
</dbReference>
<dbReference type="KEGG" id="bgm:CAL15_22140"/>
<dbReference type="InterPro" id="IPR036097">
    <property type="entry name" value="HisK_dim/P_sf"/>
</dbReference>
<dbReference type="InterPro" id="IPR036890">
    <property type="entry name" value="HATPase_C_sf"/>
</dbReference>
<evidence type="ECO:0000256" key="9">
    <source>
        <dbReference type="ARBA" id="ARBA00058004"/>
    </source>
</evidence>
<feature type="domain" description="Response regulatory" evidence="14">
    <location>
        <begin position="322"/>
        <end position="442"/>
    </location>
</feature>
<dbReference type="AlphaFoldDB" id="A0A1W6ZHU8"/>
<dbReference type="InterPro" id="IPR011006">
    <property type="entry name" value="CheY-like_superfamily"/>
</dbReference>
<comment type="catalytic activity">
    <reaction evidence="1">
        <text>ATP + protein L-histidine = ADP + protein N-phospho-L-histidine.</text>
        <dbReference type="EC" id="2.7.13.3"/>
    </reaction>
</comment>
<feature type="domain" description="Histidine kinase" evidence="13">
    <location>
        <begin position="40"/>
        <end position="257"/>
    </location>
</feature>
<evidence type="ECO:0000256" key="7">
    <source>
        <dbReference type="ARBA" id="ARBA00023012"/>
    </source>
</evidence>